<accession>A0A382JXV0</accession>
<evidence type="ECO:0000313" key="1">
    <source>
        <dbReference type="EMBL" id="SVC16475.1"/>
    </source>
</evidence>
<dbReference type="AlphaFoldDB" id="A0A382JXV0"/>
<proteinExistence type="predicted"/>
<dbReference type="EMBL" id="UINC01076885">
    <property type="protein sequence ID" value="SVC16475.1"/>
    <property type="molecule type" value="Genomic_DNA"/>
</dbReference>
<gene>
    <name evidence="1" type="ORF">METZ01_LOCUS269329</name>
</gene>
<reference evidence="1" key="1">
    <citation type="submission" date="2018-05" db="EMBL/GenBank/DDBJ databases">
        <authorList>
            <person name="Lanie J.A."/>
            <person name="Ng W.-L."/>
            <person name="Kazmierczak K.M."/>
            <person name="Andrzejewski T.M."/>
            <person name="Davidsen T.M."/>
            <person name="Wayne K.J."/>
            <person name="Tettelin H."/>
            <person name="Glass J.I."/>
            <person name="Rusch D."/>
            <person name="Podicherti R."/>
            <person name="Tsui H.-C.T."/>
            <person name="Winkler M.E."/>
        </authorList>
    </citation>
    <scope>NUCLEOTIDE SEQUENCE</scope>
</reference>
<sequence length="37" mass="4253">MRLQSRPAGTIWDEIAMFYPVIPEQAGIQNVLAEFLF</sequence>
<organism evidence="1">
    <name type="scientific">marine metagenome</name>
    <dbReference type="NCBI Taxonomy" id="408172"/>
    <lineage>
        <taxon>unclassified sequences</taxon>
        <taxon>metagenomes</taxon>
        <taxon>ecological metagenomes</taxon>
    </lineage>
</organism>
<name>A0A382JXV0_9ZZZZ</name>
<protein>
    <submittedName>
        <fullName evidence="1">Uncharacterized protein</fullName>
    </submittedName>
</protein>